<organism evidence="1 2">
    <name type="scientific">Shimia haliotis</name>
    <dbReference type="NCBI Taxonomy" id="1280847"/>
    <lineage>
        <taxon>Bacteria</taxon>
        <taxon>Pseudomonadati</taxon>
        <taxon>Pseudomonadota</taxon>
        <taxon>Alphaproteobacteria</taxon>
        <taxon>Rhodobacterales</taxon>
        <taxon>Roseobacteraceae</taxon>
    </lineage>
</organism>
<sequence length="55" mass="5646">MMEKRAAPDLVGALDWFGVGALVQSAQVFVCLADGANAPSGGRSGATRLEAVREV</sequence>
<name>A0A1I4DH65_9RHOB</name>
<gene>
    <name evidence="1" type="ORF">SAMN04488036_103187</name>
</gene>
<protein>
    <submittedName>
        <fullName evidence="1">Uncharacterized protein</fullName>
    </submittedName>
</protein>
<dbReference type="STRING" id="1280847.SAMN04488036_103187"/>
<dbReference type="AlphaFoldDB" id="A0A1I4DH65"/>
<keyword evidence="2" id="KW-1185">Reference proteome</keyword>
<evidence type="ECO:0000313" key="2">
    <source>
        <dbReference type="Proteomes" id="UP000198851"/>
    </source>
</evidence>
<evidence type="ECO:0000313" key="1">
    <source>
        <dbReference type="EMBL" id="SFK92968.1"/>
    </source>
</evidence>
<dbReference type="EMBL" id="FOSZ01000003">
    <property type="protein sequence ID" value="SFK92968.1"/>
    <property type="molecule type" value="Genomic_DNA"/>
</dbReference>
<dbReference type="Proteomes" id="UP000198851">
    <property type="component" value="Unassembled WGS sequence"/>
</dbReference>
<accession>A0A1I4DH65</accession>
<reference evidence="2" key="1">
    <citation type="submission" date="2016-10" db="EMBL/GenBank/DDBJ databases">
        <authorList>
            <person name="Varghese N."/>
            <person name="Submissions S."/>
        </authorList>
    </citation>
    <scope>NUCLEOTIDE SEQUENCE [LARGE SCALE GENOMIC DNA]</scope>
    <source>
        <strain evidence="2">DSM 28453</strain>
    </source>
</reference>
<proteinExistence type="predicted"/>